<protein>
    <recommendedName>
        <fullName evidence="1">Mga helix-turn-helix domain-containing protein</fullName>
    </recommendedName>
</protein>
<dbReference type="Pfam" id="PF05043">
    <property type="entry name" value="Mga"/>
    <property type="match status" value="1"/>
</dbReference>
<accession>A0A1X4JL17</accession>
<dbReference type="EMBL" id="NDXJ01000009">
    <property type="protein sequence ID" value="OSP89353.1"/>
    <property type="molecule type" value="Genomic_DNA"/>
</dbReference>
<gene>
    <name evidence="2" type="ORF">B9D04_07275</name>
</gene>
<evidence type="ECO:0000259" key="1">
    <source>
        <dbReference type="Pfam" id="PF05043"/>
    </source>
</evidence>
<reference evidence="2 3" key="1">
    <citation type="submission" date="2017-04" db="EMBL/GenBank/DDBJ databases">
        <title>The genome sequence of Weissella cibaria isolated from wild Drosophila.</title>
        <authorList>
            <person name="Ricks N.J."/>
            <person name="Carroll C."/>
            <person name="Walters A."/>
            <person name="Newell P.D."/>
            <person name="Chaston J.M."/>
        </authorList>
    </citation>
    <scope>NUCLEOTIDE SEQUENCE [LARGE SCALE GENOMIC DNA]</scope>
    <source>
        <strain evidence="2 3">DmW_103</strain>
    </source>
</reference>
<proteinExistence type="predicted"/>
<comment type="caution">
    <text evidence="2">The sequence shown here is derived from an EMBL/GenBank/DDBJ whole genome shotgun (WGS) entry which is preliminary data.</text>
</comment>
<dbReference type="Proteomes" id="UP000193588">
    <property type="component" value="Unassembled WGS sequence"/>
</dbReference>
<dbReference type="AlphaFoldDB" id="A0A1X4JL17"/>
<dbReference type="InterPro" id="IPR007737">
    <property type="entry name" value="Mga_HTH"/>
</dbReference>
<feature type="domain" description="Mga helix-turn-helix" evidence="1">
    <location>
        <begin position="86"/>
        <end position="167"/>
    </location>
</feature>
<dbReference type="RefSeq" id="WP_085639119.1">
    <property type="nucleotide sequence ID" value="NZ_JARXOD010000003.1"/>
</dbReference>
<sequence>MMTASWVLEKQDQDKLRLCQFLTSQVADFVTIRHLLAEMGWTRYRFGQALAGLEQDLKKLWPEQPPAFALDASRRGVQVDHRVLLDVKRLTHEYRQQSIIWALLGEIFAETFVSYEVFAETHHTTVPIARATKKQIALVLARVGITLTRHNALIGDETTIRVFFFGLMREAYVDQEIPFPAEMRIRAEAAVTEILALYQLPERETTKQAIRMQFAIWYSRLVNHHAIMATEMPPLFVPLINWDEQHHQIHAGLVMMMRHFVDLPDAVLAREAEYAIASMYVAGFLGPIPDALLTETATRKLQPFTTTMQREFKTVMHQALDSETLSQMMALLSPTHVRLLYFSHLGFRPMPDVVRAKHRFPIQTQIILTVVAKLAVALGIPEQALLNVLFEEYLTAMIQTVATKKLLPKIKVIVDMNNLPSLEALIVSRLEQTPLVNIVVSHEAVPQADFYISDIEIAGLKNATPFIWSHYPDENEFNKFIEKATDLTVHRMTATD</sequence>
<evidence type="ECO:0000313" key="3">
    <source>
        <dbReference type="Proteomes" id="UP000193588"/>
    </source>
</evidence>
<organism evidence="2 3">
    <name type="scientific">Weissella cibaria</name>
    <dbReference type="NCBI Taxonomy" id="137591"/>
    <lineage>
        <taxon>Bacteria</taxon>
        <taxon>Bacillati</taxon>
        <taxon>Bacillota</taxon>
        <taxon>Bacilli</taxon>
        <taxon>Lactobacillales</taxon>
        <taxon>Lactobacillaceae</taxon>
        <taxon>Weissella</taxon>
    </lineage>
</organism>
<name>A0A1X4JL17_9LACO</name>
<evidence type="ECO:0000313" key="2">
    <source>
        <dbReference type="EMBL" id="OSP89353.1"/>
    </source>
</evidence>